<evidence type="ECO:0000259" key="5">
    <source>
        <dbReference type="PROSITE" id="PS50888"/>
    </source>
</evidence>
<dbReference type="InterPro" id="IPR036638">
    <property type="entry name" value="HLH_DNA-bd_sf"/>
</dbReference>
<gene>
    <name evidence="6" type="ORF">K2173_027547</name>
</gene>
<dbReference type="AlphaFoldDB" id="A0AAV8U1W9"/>
<dbReference type="CDD" id="cd04873">
    <property type="entry name" value="ACT_UUR-ACR-like"/>
    <property type="match status" value="1"/>
</dbReference>
<dbReference type="SUPFAM" id="SSF47459">
    <property type="entry name" value="HLH, helix-loop-helix DNA-binding domain"/>
    <property type="match status" value="1"/>
</dbReference>
<dbReference type="InterPro" id="IPR054502">
    <property type="entry name" value="bHLH-TF_ACT-like_plant"/>
</dbReference>
<comment type="subcellular location">
    <subcellularLocation>
        <location evidence="1">Nucleus</location>
    </subcellularLocation>
</comment>
<keyword evidence="2" id="KW-0805">Transcription regulation</keyword>
<dbReference type="PANTHER" id="PTHR31945:SF133">
    <property type="entry name" value="BHLH DOMAIN-CONTAINING PROTEIN"/>
    <property type="match status" value="1"/>
</dbReference>
<evidence type="ECO:0000256" key="4">
    <source>
        <dbReference type="ARBA" id="ARBA00023242"/>
    </source>
</evidence>
<dbReference type="EMBL" id="JAIWQS010000002">
    <property type="protein sequence ID" value="KAJ8772370.1"/>
    <property type="molecule type" value="Genomic_DNA"/>
</dbReference>
<dbReference type="GO" id="GO:0046983">
    <property type="term" value="F:protein dimerization activity"/>
    <property type="evidence" value="ECO:0007669"/>
    <property type="project" value="InterPro"/>
</dbReference>
<evidence type="ECO:0000256" key="3">
    <source>
        <dbReference type="ARBA" id="ARBA00023163"/>
    </source>
</evidence>
<accession>A0AAV8U1W9</accession>
<keyword evidence="4" id="KW-0539">Nucleus</keyword>
<name>A0AAV8U1W9_9ROSI</name>
<feature type="domain" description="BHLH" evidence="5">
    <location>
        <begin position="175"/>
        <end position="224"/>
    </location>
</feature>
<keyword evidence="7" id="KW-1185">Reference proteome</keyword>
<comment type="caution">
    <text evidence="6">The sequence shown here is derived from an EMBL/GenBank/DDBJ whole genome shotgun (WGS) entry which is preliminary data.</text>
</comment>
<dbReference type="Pfam" id="PF22754">
    <property type="entry name" value="bHLH-TF_ACT-like_plant"/>
    <property type="match status" value="1"/>
</dbReference>
<sequence length="347" mass="39567">MELDEQSYLDELLAIRRENWETIPGFSMEMSELFDSSWNYDGVNDNPTTLPQNSLCDRASTLQQDFNNYYFNEVHGCPFGYEFSGSQFTDEFSVPQFTDSSHNTLETPPFPLQENTPMSIMENEEHGLTTVNGCHDLEMEANFKVEPTQSPEPEVPFVDVGSCPERKIRGKRVDGQPSKNLMAERRRRKRLNDRLSMLRSIVPKISKMDRTSILGDTIDYMKELLERINVLEQEIQVDSDDLNLKDTFKDMKGSESIVRNSPKFDVERRNMDTKIEIFCTGKPGLLLSTVKTLEALGVEIEQCVISCFNEFAMQASCSEDLEHRALISPEDIKQALFASAGYGGRCV</sequence>
<dbReference type="GO" id="GO:0003700">
    <property type="term" value="F:DNA-binding transcription factor activity"/>
    <property type="evidence" value="ECO:0007669"/>
    <property type="project" value="TreeGrafter"/>
</dbReference>
<keyword evidence="3" id="KW-0804">Transcription</keyword>
<dbReference type="InterPro" id="IPR011598">
    <property type="entry name" value="bHLH_dom"/>
</dbReference>
<dbReference type="PANTHER" id="PTHR31945">
    <property type="entry name" value="TRANSCRIPTION FACTOR SCREAM2-RELATED"/>
    <property type="match status" value="1"/>
</dbReference>
<dbReference type="Proteomes" id="UP001159364">
    <property type="component" value="Linkage Group LG02"/>
</dbReference>
<proteinExistence type="predicted"/>
<dbReference type="GO" id="GO:0043565">
    <property type="term" value="F:sequence-specific DNA binding"/>
    <property type="evidence" value="ECO:0007669"/>
    <property type="project" value="TreeGrafter"/>
</dbReference>
<protein>
    <recommendedName>
        <fullName evidence="5">BHLH domain-containing protein</fullName>
    </recommendedName>
</protein>
<reference evidence="6 7" key="1">
    <citation type="submission" date="2021-09" db="EMBL/GenBank/DDBJ databases">
        <title>Genomic insights and catalytic innovation underlie evolution of tropane alkaloids biosynthesis.</title>
        <authorList>
            <person name="Wang Y.-J."/>
            <person name="Tian T."/>
            <person name="Huang J.-P."/>
            <person name="Huang S.-X."/>
        </authorList>
    </citation>
    <scope>NUCLEOTIDE SEQUENCE [LARGE SCALE GENOMIC DNA]</scope>
    <source>
        <strain evidence="6">KIB-2018</strain>
        <tissue evidence="6">Leaf</tissue>
    </source>
</reference>
<evidence type="ECO:0000256" key="1">
    <source>
        <dbReference type="ARBA" id="ARBA00004123"/>
    </source>
</evidence>
<dbReference type="Pfam" id="PF00010">
    <property type="entry name" value="HLH"/>
    <property type="match status" value="1"/>
</dbReference>
<evidence type="ECO:0000313" key="7">
    <source>
        <dbReference type="Proteomes" id="UP001159364"/>
    </source>
</evidence>
<evidence type="ECO:0000256" key="2">
    <source>
        <dbReference type="ARBA" id="ARBA00023015"/>
    </source>
</evidence>
<dbReference type="GO" id="GO:0005634">
    <property type="term" value="C:nucleus"/>
    <property type="evidence" value="ECO:0007669"/>
    <property type="project" value="UniProtKB-SubCell"/>
</dbReference>
<dbReference type="Gene3D" id="4.10.280.10">
    <property type="entry name" value="Helix-loop-helix DNA-binding domain"/>
    <property type="match status" value="1"/>
</dbReference>
<evidence type="ECO:0000313" key="6">
    <source>
        <dbReference type="EMBL" id="KAJ8772370.1"/>
    </source>
</evidence>
<dbReference type="PROSITE" id="PS50888">
    <property type="entry name" value="BHLH"/>
    <property type="match status" value="1"/>
</dbReference>
<dbReference type="InterPro" id="IPR051358">
    <property type="entry name" value="TF_AMS/ICE1/BHLH6-like"/>
</dbReference>
<organism evidence="6 7">
    <name type="scientific">Erythroxylum novogranatense</name>
    <dbReference type="NCBI Taxonomy" id="1862640"/>
    <lineage>
        <taxon>Eukaryota</taxon>
        <taxon>Viridiplantae</taxon>
        <taxon>Streptophyta</taxon>
        <taxon>Embryophyta</taxon>
        <taxon>Tracheophyta</taxon>
        <taxon>Spermatophyta</taxon>
        <taxon>Magnoliopsida</taxon>
        <taxon>eudicotyledons</taxon>
        <taxon>Gunneridae</taxon>
        <taxon>Pentapetalae</taxon>
        <taxon>rosids</taxon>
        <taxon>fabids</taxon>
        <taxon>Malpighiales</taxon>
        <taxon>Erythroxylaceae</taxon>
        <taxon>Erythroxylum</taxon>
    </lineage>
</organism>
<dbReference type="SMART" id="SM00353">
    <property type="entry name" value="HLH"/>
    <property type="match status" value="1"/>
</dbReference>